<evidence type="ECO:0000256" key="3">
    <source>
        <dbReference type="ARBA" id="ARBA00022448"/>
    </source>
</evidence>
<accession>A0A177TPG1</accession>
<evidence type="ECO:0000256" key="4">
    <source>
        <dbReference type="ARBA" id="ARBA00022692"/>
    </source>
</evidence>
<feature type="repeat" description="Solcar" evidence="8">
    <location>
        <begin position="1"/>
        <end position="75"/>
    </location>
</feature>
<keyword evidence="12" id="KW-1185">Reference proteome</keyword>
<dbReference type="Gene3D" id="1.50.40.10">
    <property type="entry name" value="Mitochondrial carrier domain"/>
    <property type="match status" value="2"/>
</dbReference>
<keyword evidence="3 9" id="KW-0813">Transport</keyword>
<dbReference type="EMBL" id="LWDF02000159">
    <property type="protein sequence ID" value="KAE8255445.1"/>
    <property type="molecule type" value="Genomic_DNA"/>
</dbReference>
<evidence type="ECO:0000256" key="9">
    <source>
        <dbReference type="RuleBase" id="RU000488"/>
    </source>
</evidence>
<keyword evidence="4 8" id="KW-0812">Transmembrane</keyword>
<keyword evidence="6" id="KW-1133">Transmembrane helix</keyword>
<dbReference type="PROSITE" id="PS50920">
    <property type="entry name" value="SOLCAR"/>
    <property type="match status" value="2"/>
</dbReference>
<feature type="region of interest" description="Disordered" evidence="10">
    <location>
        <begin position="137"/>
        <end position="179"/>
    </location>
</feature>
<evidence type="ECO:0000256" key="8">
    <source>
        <dbReference type="PROSITE-ProRule" id="PRU00282"/>
    </source>
</evidence>
<evidence type="ECO:0000256" key="6">
    <source>
        <dbReference type="ARBA" id="ARBA00022989"/>
    </source>
</evidence>
<keyword evidence="5" id="KW-0677">Repeat</keyword>
<sequence length="380" mass="39602">MDTVVAGTIAALTVDIAIYPLDTLKSRLQDPKRHVNFPEGKGMGRGLYQGIGPVLLASLPAAGAFFTTYESVKNLLAHPDSPFSHQNKSGVHAALGNAPVHLIASSVGELVSCAILTPAEILKQRAQVVNKELEASKAKTAGGSGRGNIASDAKASSSSSRSTGSNTLNQAPSQSTTSSALRAAQSYASESASSLRGSYVRGFLSLAGRNLPFTAIQFPLYEHFRARIGTSVGLKAYTSPEDGSLVLKKKEDSVLGEGTTASKVVGAIKDRLPGVTERRDRLSASDLGKTFLVAGGSAMGAGAIAAALTTPIDVAKTNIMLDQSGENKGGVFKTMARIHAREGVSGLLRGGLLRSVWTALGAGLYLGSYECGRQWWNNRG</sequence>
<feature type="compositionally biased region" description="Low complexity" evidence="10">
    <location>
        <begin position="150"/>
        <end position="165"/>
    </location>
</feature>
<name>A0A177TPG1_9BASI</name>
<evidence type="ECO:0000313" key="11">
    <source>
        <dbReference type="EMBL" id="KAE8255445.1"/>
    </source>
</evidence>
<evidence type="ECO:0000256" key="5">
    <source>
        <dbReference type="ARBA" id="ARBA00022737"/>
    </source>
</evidence>
<evidence type="ECO:0000256" key="10">
    <source>
        <dbReference type="SAM" id="MobiDB-lite"/>
    </source>
</evidence>
<comment type="similarity">
    <text evidence="2 9">Belongs to the mitochondrial carrier (TC 2.A.29) family.</text>
</comment>
<evidence type="ECO:0008006" key="13">
    <source>
        <dbReference type="Google" id="ProtNLM"/>
    </source>
</evidence>
<dbReference type="Proteomes" id="UP000077521">
    <property type="component" value="Unassembled WGS sequence"/>
</dbReference>
<protein>
    <recommendedName>
        <fullName evidence="13">PET8 protein, member of the mitochondrial carrier (MCF) family</fullName>
    </recommendedName>
</protein>
<evidence type="ECO:0000256" key="7">
    <source>
        <dbReference type="ARBA" id="ARBA00023136"/>
    </source>
</evidence>
<dbReference type="GO" id="GO:0016020">
    <property type="term" value="C:membrane"/>
    <property type="evidence" value="ECO:0007669"/>
    <property type="project" value="UniProtKB-SubCell"/>
</dbReference>
<dbReference type="PANTHER" id="PTHR45667">
    <property type="entry name" value="S-ADENOSYLMETHIONINE MITOCHONDRIAL CARRIER PROTEIN"/>
    <property type="match status" value="1"/>
</dbReference>
<comment type="subcellular location">
    <subcellularLocation>
        <location evidence="1">Membrane</location>
        <topology evidence="1">Multi-pass membrane protein</topology>
    </subcellularLocation>
</comment>
<feature type="compositionally biased region" description="Polar residues" evidence="10">
    <location>
        <begin position="166"/>
        <end position="179"/>
    </location>
</feature>
<reference evidence="11" key="1">
    <citation type="submission" date="2016-04" db="EMBL/GenBank/DDBJ databases">
        <authorList>
            <person name="Nguyen H.D."/>
            <person name="Samba Siva P."/>
            <person name="Cullis J."/>
            <person name="Levesque C.A."/>
            <person name="Hambleton S."/>
        </authorList>
    </citation>
    <scope>NUCLEOTIDE SEQUENCE</scope>
    <source>
        <strain evidence="11">DAOMC 236416</strain>
    </source>
</reference>
<dbReference type="Pfam" id="PF00153">
    <property type="entry name" value="Mito_carr"/>
    <property type="match status" value="2"/>
</dbReference>
<proteinExistence type="inferred from homology"/>
<dbReference type="SUPFAM" id="SSF103506">
    <property type="entry name" value="Mitochondrial carrier"/>
    <property type="match status" value="1"/>
</dbReference>
<dbReference type="InterPro" id="IPR018108">
    <property type="entry name" value="MCP_transmembrane"/>
</dbReference>
<comment type="caution">
    <text evidence="11">The sequence shown here is derived from an EMBL/GenBank/DDBJ whole genome shotgun (WGS) entry which is preliminary data.</text>
</comment>
<dbReference type="OrthoDB" id="415315at2759"/>
<dbReference type="InterPro" id="IPR023395">
    <property type="entry name" value="MCP_dom_sf"/>
</dbReference>
<dbReference type="AlphaFoldDB" id="A0A177TPG1"/>
<feature type="repeat" description="Solcar" evidence="8">
    <location>
        <begin position="289"/>
        <end position="375"/>
    </location>
</feature>
<evidence type="ECO:0000313" key="12">
    <source>
        <dbReference type="Proteomes" id="UP000077521"/>
    </source>
</evidence>
<gene>
    <name evidence="11" type="ORF">A4X13_0g3038</name>
</gene>
<keyword evidence="7 8" id="KW-0472">Membrane</keyword>
<evidence type="ECO:0000256" key="1">
    <source>
        <dbReference type="ARBA" id="ARBA00004141"/>
    </source>
</evidence>
<evidence type="ECO:0000256" key="2">
    <source>
        <dbReference type="ARBA" id="ARBA00006375"/>
    </source>
</evidence>
<organism evidence="11 12">
    <name type="scientific">Tilletia indica</name>
    <dbReference type="NCBI Taxonomy" id="43049"/>
    <lineage>
        <taxon>Eukaryota</taxon>
        <taxon>Fungi</taxon>
        <taxon>Dikarya</taxon>
        <taxon>Basidiomycota</taxon>
        <taxon>Ustilaginomycotina</taxon>
        <taxon>Exobasidiomycetes</taxon>
        <taxon>Tilletiales</taxon>
        <taxon>Tilletiaceae</taxon>
        <taxon>Tilletia</taxon>
    </lineage>
</organism>
<reference evidence="11" key="2">
    <citation type="journal article" date="2019" name="IMA Fungus">
        <title>Genome sequencing and comparison of five Tilletia species to identify candidate genes for the detection of regulated species infecting wheat.</title>
        <authorList>
            <person name="Nguyen H.D.T."/>
            <person name="Sultana T."/>
            <person name="Kesanakurti P."/>
            <person name="Hambleton S."/>
        </authorList>
    </citation>
    <scope>NUCLEOTIDE SEQUENCE</scope>
    <source>
        <strain evidence="11">DAOMC 236416</strain>
    </source>
</reference>